<evidence type="ECO:0000259" key="8">
    <source>
        <dbReference type="Pfam" id="PF16854"/>
    </source>
</evidence>
<protein>
    <recommendedName>
        <fullName evidence="11">Vps53 N-terminal domain-containing protein</fullName>
    </recommendedName>
</protein>
<dbReference type="EMBL" id="JAFEMO010000003">
    <property type="protein sequence ID" value="KAH7572714.1"/>
    <property type="molecule type" value="Genomic_DNA"/>
</dbReference>
<keyword evidence="10" id="KW-1185">Reference proteome</keyword>
<dbReference type="Pfam" id="PF04100">
    <property type="entry name" value="Vps53_N"/>
    <property type="match status" value="2"/>
</dbReference>
<dbReference type="Gene3D" id="1.10.357.110">
    <property type="entry name" value="Vacuolar protein sorting-associated protein 53, C-terminus"/>
    <property type="match status" value="1"/>
</dbReference>
<comment type="subcellular location">
    <subcellularLocation>
        <location evidence="2">Endosome membrane</location>
        <topology evidence="2">Peripheral membrane protein</topology>
    </subcellularLocation>
    <subcellularLocation>
        <location evidence="1">Golgi apparatus</location>
        <location evidence="1">trans-Golgi network membrane</location>
        <topology evidence="1">Peripheral membrane protein</topology>
    </subcellularLocation>
</comment>
<dbReference type="InterPro" id="IPR039766">
    <property type="entry name" value="Vps53"/>
</dbReference>
<keyword evidence="6" id="KW-0472">Membrane</keyword>
<comment type="similarity">
    <text evidence="3">Belongs to the VPS53 family.</text>
</comment>
<evidence type="ECO:0000256" key="6">
    <source>
        <dbReference type="ARBA" id="ARBA00023136"/>
    </source>
</evidence>
<dbReference type="InterPro" id="IPR007234">
    <property type="entry name" value="Vps53_N"/>
</dbReference>
<proteinExistence type="inferred from homology"/>
<evidence type="ECO:0008006" key="11">
    <source>
        <dbReference type="Google" id="ProtNLM"/>
    </source>
</evidence>
<dbReference type="PANTHER" id="PTHR12820">
    <property type="entry name" value="VACUOLAR SORTING PROTEIN 53"/>
    <property type="match status" value="1"/>
</dbReference>
<feature type="domain" description="Vps53 N-terminal" evidence="7">
    <location>
        <begin position="265"/>
        <end position="503"/>
    </location>
</feature>
<organism evidence="9 10">
    <name type="scientific">Xanthoceras sorbifolium</name>
    <dbReference type="NCBI Taxonomy" id="99658"/>
    <lineage>
        <taxon>Eukaryota</taxon>
        <taxon>Viridiplantae</taxon>
        <taxon>Streptophyta</taxon>
        <taxon>Embryophyta</taxon>
        <taxon>Tracheophyta</taxon>
        <taxon>Spermatophyta</taxon>
        <taxon>Magnoliopsida</taxon>
        <taxon>eudicotyledons</taxon>
        <taxon>Gunneridae</taxon>
        <taxon>Pentapetalae</taxon>
        <taxon>rosids</taxon>
        <taxon>malvids</taxon>
        <taxon>Sapindales</taxon>
        <taxon>Sapindaceae</taxon>
        <taxon>Xanthoceroideae</taxon>
        <taxon>Xanthoceras</taxon>
    </lineage>
</organism>
<evidence type="ECO:0000313" key="10">
    <source>
        <dbReference type="Proteomes" id="UP000827721"/>
    </source>
</evidence>
<comment type="caution">
    <text evidence="9">The sequence shown here is derived from an EMBL/GenBank/DDBJ whole genome shotgun (WGS) entry which is preliminary data.</text>
</comment>
<sequence length="881" mass="98057">MIIGRAIDGSEDYEEEEDMFITFITSSSPDQSYKFFIVIVMKGLEIVVLITILQAMDKSSALDYINQMFPTEASLSGVEPLMQKIHSEIRRVDAGILAAVRQQSNSGTKAKEDLAAATRAVEELMYKIREIKTKAEQSETMVQEICRDIKKLDFAKKHITTTITALHRLTMLVSAVEQLQVMASKRQYKEAAAQLEAVNQLCNHFEAYRDIPKITELREKFKNIKQILKSHVFSDFSSYVLCGSREANEGKLFELTGELTLTLSLFDCLGTGKETEETNLLQQLSEACLVVDALEPSVREELVNNFCSRELTSYEQIFEGAELAKLDKTERRYAWIKRRMRTNEEIWKIFPPSWHVPYRLCIQFCKKTRKQLEVILDNLNEKPDVGTLLLALQRTLEFEDELEEKFGGGSRSRDTGQDIEEIGKAENNSQNVSDIRKKYEKKLAAHQGSATEENNGNKDLTVPGAGFNFRGIISSCFEPHLTVYVELEEKTLMENLEKLVQEETWDIEEGSQNNVLNSSMQVFQKVLKAYATKLFARLPKGGTGIVAAATGMDGQIKTSDRDERVICYIVNSAEYCHKTSGELAESVSKLIDPQLADAVDMSEVQDEFSAVITKALVTLVHGLETKFDAEMAAMTRVLWGSLEAVGDQSDYVNGINMILTSSIPVLGSLLSPVYFQFFLDKLASSLGPRFYANIFKCKHISETGAQQMLLDTQAVKTILLEIPTLGRQTASAASYSKFVTREMSKAEALLKVILSPVDSVADTYRALLPEGTPMEFQRILELKGLKKADQQSILDDFNKHGPGITQPAIVPSVAPATPAAPAAPAIPASTAVGFIASREDVLTRAAALGRGAATTGFKRFLALTEAAKDRKDGPFRKLFNT</sequence>
<dbReference type="Proteomes" id="UP000827721">
    <property type="component" value="Unassembled WGS sequence"/>
</dbReference>
<gene>
    <name evidence="9" type="ORF">JRO89_XS03G0001800</name>
</gene>
<evidence type="ECO:0000256" key="1">
    <source>
        <dbReference type="ARBA" id="ARBA00004150"/>
    </source>
</evidence>
<feature type="domain" description="Vps53 C-terminal" evidence="8">
    <location>
        <begin position="707"/>
        <end position="785"/>
    </location>
</feature>
<evidence type="ECO:0000259" key="7">
    <source>
        <dbReference type="Pfam" id="PF04100"/>
    </source>
</evidence>
<dbReference type="Pfam" id="PF16854">
    <property type="entry name" value="VPS53_C"/>
    <property type="match status" value="1"/>
</dbReference>
<dbReference type="PANTHER" id="PTHR12820:SF0">
    <property type="entry name" value="VACUOLAR PROTEIN SORTING-ASSOCIATED PROTEIN 53 HOMOLOG"/>
    <property type="match status" value="1"/>
</dbReference>
<feature type="domain" description="Vps53 N-terminal" evidence="7">
    <location>
        <begin position="58"/>
        <end position="261"/>
    </location>
</feature>
<keyword evidence="5" id="KW-0333">Golgi apparatus</keyword>
<dbReference type="InterPro" id="IPR031745">
    <property type="entry name" value="Vps53_C"/>
</dbReference>
<evidence type="ECO:0000256" key="5">
    <source>
        <dbReference type="ARBA" id="ARBA00023034"/>
    </source>
</evidence>
<evidence type="ECO:0000256" key="2">
    <source>
        <dbReference type="ARBA" id="ARBA00004481"/>
    </source>
</evidence>
<accession>A0ABQ8I8E8</accession>
<keyword evidence="4" id="KW-0967">Endosome</keyword>
<name>A0ABQ8I8E8_9ROSI</name>
<dbReference type="InterPro" id="IPR038260">
    <property type="entry name" value="Vps53_C_sf"/>
</dbReference>
<evidence type="ECO:0000256" key="4">
    <source>
        <dbReference type="ARBA" id="ARBA00022753"/>
    </source>
</evidence>
<evidence type="ECO:0000313" key="9">
    <source>
        <dbReference type="EMBL" id="KAH7572714.1"/>
    </source>
</evidence>
<evidence type="ECO:0000256" key="3">
    <source>
        <dbReference type="ARBA" id="ARBA00008628"/>
    </source>
</evidence>
<reference evidence="9 10" key="1">
    <citation type="submission" date="2021-02" db="EMBL/GenBank/DDBJ databases">
        <title>Plant Genome Project.</title>
        <authorList>
            <person name="Zhang R.-G."/>
        </authorList>
    </citation>
    <scope>NUCLEOTIDE SEQUENCE [LARGE SCALE GENOMIC DNA]</scope>
    <source>
        <tissue evidence="9">Leaves</tissue>
    </source>
</reference>